<dbReference type="Proteomes" id="UP000237819">
    <property type="component" value="Unassembled WGS sequence"/>
</dbReference>
<evidence type="ECO:0000313" key="1">
    <source>
        <dbReference type="EMBL" id="PQO41530.1"/>
    </source>
</evidence>
<dbReference type="OrthoDB" id="9807664at2"/>
<dbReference type="AlphaFoldDB" id="A0A2S8GB38"/>
<accession>A0A2S8GB38</accession>
<name>A0A2S8GB38_9BACT</name>
<gene>
    <name evidence="1" type="ORF">C5Y93_30950</name>
</gene>
<evidence type="ECO:0000313" key="2">
    <source>
        <dbReference type="Proteomes" id="UP000237819"/>
    </source>
</evidence>
<evidence type="ECO:0008006" key="3">
    <source>
        <dbReference type="Google" id="ProtNLM"/>
    </source>
</evidence>
<organism evidence="1 2">
    <name type="scientific">Blastopirellula marina</name>
    <dbReference type="NCBI Taxonomy" id="124"/>
    <lineage>
        <taxon>Bacteria</taxon>
        <taxon>Pseudomonadati</taxon>
        <taxon>Planctomycetota</taxon>
        <taxon>Planctomycetia</taxon>
        <taxon>Pirellulales</taxon>
        <taxon>Pirellulaceae</taxon>
        <taxon>Blastopirellula</taxon>
    </lineage>
</organism>
<dbReference type="RefSeq" id="WP_105339354.1">
    <property type="nucleotide sequence ID" value="NZ_PUHZ01000026.1"/>
</dbReference>
<reference evidence="1 2" key="1">
    <citation type="submission" date="2018-02" db="EMBL/GenBank/DDBJ databases">
        <title>Comparative genomes isolates from brazilian mangrove.</title>
        <authorList>
            <person name="Araujo J.E."/>
            <person name="Taketani R.G."/>
            <person name="Silva M.C.P."/>
            <person name="Loureco M.V."/>
            <person name="Andreote F.D."/>
        </authorList>
    </citation>
    <scope>NUCLEOTIDE SEQUENCE [LARGE SCALE GENOMIC DNA]</scope>
    <source>
        <strain evidence="1 2">Nap-Phe MGV</strain>
    </source>
</reference>
<proteinExistence type="predicted"/>
<sequence length="185" mass="20261">MQRIAFVSICCIALGCQRVAESPPEPLTTPDIAVATEEQSSAGMSLEHFYAGSSPAIIAAEFPHDLVITGEVTSVANTPATNEKPPVTTIRVDRILAGEYSKKEIRVVWEPFPHDVDWGVPEKEPRYLAWAKTPLAAPQIGEQFVLLLSAREGRYSCASIARFSLTPENLQQVESGLSKRDEPKQ</sequence>
<comment type="caution">
    <text evidence="1">The sequence shown here is derived from an EMBL/GenBank/DDBJ whole genome shotgun (WGS) entry which is preliminary data.</text>
</comment>
<dbReference type="PROSITE" id="PS51257">
    <property type="entry name" value="PROKAR_LIPOPROTEIN"/>
    <property type="match status" value="1"/>
</dbReference>
<protein>
    <recommendedName>
        <fullName evidence="3">Lipoprotein</fullName>
    </recommendedName>
</protein>
<dbReference type="EMBL" id="PUHZ01000026">
    <property type="protein sequence ID" value="PQO41530.1"/>
    <property type="molecule type" value="Genomic_DNA"/>
</dbReference>